<evidence type="ECO:0000313" key="4">
    <source>
        <dbReference type="Proteomes" id="UP000582974"/>
    </source>
</evidence>
<dbReference type="EMBL" id="JACCKD010000002">
    <property type="protein sequence ID" value="MBA0125525.1"/>
    <property type="molecule type" value="Genomic_DNA"/>
</dbReference>
<comment type="caution">
    <text evidence="3">The sequence shown here is derived from an EMBL/GenBank/DDBJ whole genome shotgun (WGS) entry which is preliminary data.</text>
</comment>
<feature type="transmembrane region" description="Helical" evidence="2">
    <location>
        <begin position="232"/>
        <end position="251"/>
    </location>
</feature>
<dbReference type="Proteomes" id="UP000582974">
    <property type="component" value="Unassembled WGS sequence"/>
</dbReference>
<accession>A0A838A899</accession>
<keyword evidence="2" id="KW-1133">Transmembrane helix</keyword>
<feature type="region of interest" description="Disordered" evidence="1">
    <location>
        <begin position="1"/>
        <end position="26"/>
    </location>
</feature>
<reference evidence="3 4" key="1">
    <citation type="submission" date="2020-07" db="EMBL/GenBank/DDBJ databases">
        <title>Genome of Haloechinothrix sp.</title>
        <authorList>
            <person name="Tang S.-K."/>
            <person name="Yang L."/>
            <person name="Zhu W.-Y."/>
        </authorList>
    </citation>
    <scope>NUCLEOTIDE SEQUENCE [LARGE SCALE GENOMIC DNA]</scope>
    <source>
        <strain evidence="3 4">YIM 98757</strain>
    </source>
</reference>
<name>A0A838A899_9PSEU</name>
<keyword evidence="2" id="KW-0812">Transmembrane</keyword>
<keyword evidence="2" id="KW-0472">Membrane</keyword>
<proteinExistence type="predicted"/>
<sequence length="679" mass="77491">MTESGDATNNDTTGKSERGTYNTAQSGSTVGIQAEEVHNSTVYQLLPDASPREKYEVGVRYLEHGVPSRARELIDDAIAHEYDGGEVRFHWMLAMLSKRSYRDLTPEERQNLRRNSEHLDNYADDEWKWALRAICKLLDCLTEPGEDTVLALKELRAVQPRQRDKIIRHLDLVLTAGVRDSLWAETREAAERARLSGDRRERVWAYFHRDPIGPRVRKPAGKSTTAGDSFQAMSWSGLFVLAVGYIGWLVLAHAALLPVLAYLLALVASCVAARHGLEWRYRRKRLDSKDREYLGRWRGNRTPEGGFANRVDRSFQHYFSTYVPAAADRETWLAQTNGIRNALRDEVVELYRESRVDVERVNWLIQHLVSDVRRRWKTGTLLEYREHYRVAQTTKISCSLALLVLLPAASYVIVTAVRTNPLPAAAVTLLALVSARASSVRWSHIIGERWRLVEDHREYERQSEQRHAVYRRWKEKLDSSRPSENEMEKWLNCDKTMILDAALRHYQLAWRDIIAHAFLQTPAAHYRRARVSGGPWRYSKYAIRVFLITQDGVREVSTELDFERATTADEERNNFRFDAVSSVGVTTTGTYGYALQLTLMNGPTRNIRVTEPVVSGSGPDENPDVFSRMNLDATGFAHTLHILEGIAADGKRWIDRDGSVRGDPEVAANQSPDLDPIPR</sequence>
<evidence type="ECO:0000256" key="1">
    <source>
        <dbReference type="SAM" id="MobiDB-lite"/>
    </source>
</evidence>
<evidence type="ECO:0000256" key="2">
    <source>
        <dbReference type="SAM" id="Phobius"/>
    </source>
</evidence>
<gene>
    <name evidence="3" type="ORF">H0B56_08225</name>
</gene>
<protein>
    <submittedName>
        <fullName evidence="3">Uncharacterized protein</fullName>
    </submittedName>
</protein>
<evidence type="ECO:0000313" key="3">
    <source>
        <dbReference type="EMBL" id="MBA0125525.1"/>
    </source>
</evidence>
<dbReference type="RefSeq" id="WP_180892297.1">
    <property type="nucleotide sequence ID" value="NZ_JACCKD010000002.1"/>
</dbReference>
<feature type="region of interest" description="Disordered" evidence="1">
    <location>
        <begin position="659"/>
        <end position="679"/>
    </location>
</feature>
<feature type="transmembrane region" description="Helical" evidence="2">
    <location>
        <begin position="257"/>
        <end position="277"/>
    </location>
</feature>
<dbReference type="AlphaFoldDB" id="A0A838A899"/>
<feature type="transmembrane region" description="Helical" evidence="2">
    <location>
        <begin position="396"/>
        <end position="416"/>
    </location>
</feature>
<keyword evidence="4" id="KW-1185">Reference proteome</keyword>
<organism evidence="3 4">
    <name type="scientific">Haloechinothrix aidingensis</name>
    <dbReference type="NCBI Taxonomy" id="2752311"/>
    <lineage>
        <taxon>Bacteria</taxon>
        <taxon>Bacillati</taxon>
        <taxon>Actinomycetota</taxon>
        <taxon>Actinomycetes</taxon>
        <taxon>Pseudonocardiales</taxon>
        <taxon>Pseudonocardiaceae</taxon>
        <taxon>Haloechinothrix</taxon>
    </lineage>
</organism>